<protein>
    <submittedName>
        <fullName evidence="1">DUF1178 family protein</fullName>
    </submittedName>
</protein>
<dbReference type="Pfam" id="PF06676">
    <property type="entry name" value="DUF1178"/>
    <property type="match status" value="1"/>
</dbReference>
<dbReference type="PIRSF" id="PIRSF032131">
    <property type="entry name" value="UCP032131"/>
    <property type="match status" value="1"/>
</dbReference>
<keyword evidence="2" id="KW-1185">Reference proteome</keyword>
<sequence>MIRYALTCDKGHAFDSWFQSAAAFDTLARAGHLSCAVCGGGGVRKALMAPPVAAKAQETAPEDPVARMRREVEENATYVGGAFAQRAREMHEGIAEETSIYGEASGAEARKLIDDGIPILPLPFKPKRKMQ</sequence>
<evidence type="ECO:0000313" key="2">
    <source>
        <dbReference type="Proteomes" id="UP000683291"/>
    </source>
</evidence>
<evidence type="ECO:0000313" key="1">
    <source>
        <dbReference type="EMBL" id="QUJ75638.1"/>
    </source>
</evidence>
<dbReference type="AlphaFoldDB" id="A0A975JBZ5"/>
<organism evidence="1 2">
    <name type="scientific">Sulfitobacter albidus</name>
    <dbReference type="NCBI Taxonomy" id="2829501"/>
    <lineage>
        <taxon>Bacteria</taxon>
        <taxon>Pseudomonadati</taxon>
        <taxon>Pseudomonadota</taxon>
        <taxon>Alphaproteobacteria</taxon>
        <taxon>Rhodobacterales</taxon>
        <taxon>Roseobacteraceae</taxon>
        <taxon>Sulfitobacter</taxon>
    </lineage>
</organism>
<gene>
    <name evidence="1" type="ORF">KDD17_11800</name>
</gene>
<reference evidence="1" key="1">
    <citation type="submission" date="2021-04" db="EMBL/GenBank/DDBJ databases">
        <title>Complete genome sequence for Sulfitobacter sp. strain JK7-1.</title>
        <authorList>
            <person name="Park S.-J."/>
        </authorList>
    </citation>
    <scope>NUCLEOTIDE SEQUENCE</scope>
    <source>
        <strain evidence="1">JK7-1</strain>
    </source>
</reference>
<dbReference type="EMBL" id="CP073581">
    <property type="protein sequence ID" value="QUJ75638.1"/>
    <property type="molecule type" value="Genomic_DNA"/>
</dbReference>
<dbReference type="Proteomes" id="UP000683291">
    <property type="component" value="Chromosome 1"/>
</dbReference>
<accession>A0A975JBZ5</accession>
<dbReference type="InterPro" id="IPR009562">
    <property type="entry name" value="DUF1178"/>
</dbReference>
<dbReference type="KEGG" id="sual:KDD17_11800"/>
<name>A0A975JBZ5_9RHOB</name>
<dbReference type="RefSeq" id="WP_212703843.1">
    <property type="nucleotide sequence ID" value="NZ_CP073581.1"/>
</dbReference>
<proteinExistence type="predicted"/>